<name>A0A7T3V546_9SPIR</name>
<dbReference type="EMBL" id="CP064936">
    <property type="protein sequence ID" value="QQA01242.1"/>
    <property type="molecule type" value="Genomic_DNA"/>
</dbReference>
<proteinExistence type="predicted"/>
<reference evidence="1 2" key="1">
    <citation type="submission" date="2020-11" db="EMBL/GenBank/DDBJ databases">
        <title>Treponema Peruensis nv. sp., first commensal Treponema isolated from human feces.</title>
        <authorList>
            <person name="Belkhou C."/>
            <person name="Raes J."/>
        </authorList>
    </citation>
    <scope>NUCLEOTIDE SEQUENCE [LARGE SCALE GENOMIC DNA]</scope>
    <source>
        <strain evidence="1 2">RCC2812</strain>
    </source>
</reference>
<dbReference type="RefSeq" id="WP_198442829.1">
    <property type="nucleotide sequence ID" value="NZ_CP064936.1"/>
</dbReference>
<dbReference type="KEGG" id="tper:IWA51_01055"/>
<gene>
    <name evidence="1" type="ORF">IWA51_01055</name>
</gene>
<dbReference type="PANTHER" id="PTHR38733">
    <property type="entry name" value="PROTEIN MCRC"/>
    <property type="match status" value="1"/>
</dbReference>
<dbReference type="InterPro" id="IPR019292">
    <property type="entry name" value="McrC"/>
</dbReference>
<dbReference type="Pfam" id="PF10117">
    <property type="entry name" value="McrBC"/>
    <property type="match status" value="1"/>
</dbReference>
<dbReference type="AlphaFoldDB" id="A0A7T3V546"/>
<keyword evidence="2" id="KW-1185">Reference proteome</keyword>
<organism evidence="1 2">
    <name type="scientific">Treponema peruense</name>
    <dbReference type="NCBI Taxonomy" id="2787628"/>
    <lineage>
        <taxon>Bacteria</taxon>
        <taxon>Pseudomonadati</taxon>
        <taxon>Spirochaetota</taxon>
        <taxon>Spirochaetia</taxon>
        <taxon>Spirochaetales</taxon>
        <taxon>Treponemataceae</taxon>
        <taxon>Treponema</taxon>
    </lineage>
</organism>
<evidence type="ECO:0000313" key="2">
    <source>
        <dbReference type="Proteomes" id="UP000595224"/>
    </source>
</evidence>
<dbReference type="PANTHER" id="PTHR38733:SF1">
    <property type="entry name" value="TYPE IV METHYL-DIRECTED RESTRICTION ENZYME ECOKMCRBC"/>
    <property type="match status" value="1"/>
</dbReference>
<dbReference type="REBASE" id="497870">
    <property type="entry name" value="TspC2812McrBCP"/>
</dbReference>
<evidence type="ECO:0008006" key="3">
    <source>
        <dbReference type="Google" id="ProtNLM"/>
    </source>
</evidence>
<dbReference type="Proteomes" id="UP000595224">
    <property type="component" value="Chromosome"/>
</dbReference>
<evidence type="ECO:0000313" key="1">
    <source>
        <dbReference type="EMBL" id="QQA01242.1"/>
    </source>
</evidence>
<sequence>MPLTLTDNTTKTFSLSEYKSGLPNLRKIANKTIGDLQTESGILIFPPKVEDTDDDIKDHVIFNLTEDDNSFSIKTENIMGFIGKGETELNICSRFTHKKDESVSEQKDFFLHYMLEKVCHVNLSKLKSTQTKDKIFDFLPYLFPKYLVAALSQGLYKEYQNKKYNDSNVRGAIDVNRHIKLNIPFNAKIAYKTREYSFDNSVTELVRLTIEYLRSSKSFKHILLQNEETKDAVSKIESATPLYNRMNRQKILSQTAKPVKSPFYTKYRDLQKICRMILLREKIKYDSSANKIYGILFDGAWLWEEYLWTILKKCGFKHPQNKKSKDGLSPTIDGVGRFYPDFYKLKPDTKESEHKAQIILDAKYKNFDDKNPVAADLTQMISYIHVMDAEEGKFIYPSANENQSYCQLLWIEKKCLFIRQPSFVHRPQKLYFWRQVQVV</sequence>
<protein>
    <recommendedName>
        <fullName evidence="3">McrBC 5-methylcytosine restriction system component</fullName>
    </recommendedName>
</protein>
<accession>A0A7T3V546</accession>